<gene>
    <name evidence="2" type="ORF">PADG_04418</name>
</gene>
<dbReference type="EMBL" id="KN275960">
    <property type="protein sequence ID" value="EEH48334.1"/>
    <property type="molecule type" value="Genomic_DNA"/>
</dbReference>
<dbReference type="Proteomes" id="UP000001628">
    <property type="component" value="Unassembled WGS sequence"/>
</dbReference>
<evidence type="ECO:0000256" key="1">
    <source>
        <dbReference type="SAM" id="MobiDB-lite"/>
    </source>
</evidence>
<dbReference type="OMA" id="NRIACHF"/>
<dbReference type="GeneID" id="22583543"/>
<dbReference type="HOGENOM" id="CLU_059946_0_0_1"/>
<reference evidence="2 3" key="1">
    <citation type="journal article" date="2011" name="PLoS Genet.">
        <title>Comparative genomic analysis of human fungal pathogens causing paracoccidioidomycosis.</title>
        <authorList>
            <person name="Desjardins C.A."/>
            <person name="Champion M.D."/>
            <person name="Holder J.W."/>
            <person name="Muszewska A."/>
            <person name="Goldberg J."/>
            <person name="Bailao A.M."/>
            <person name="Brigido M.M."/>
            <person name="Ferreira M.E."/>
            <person name="Garcia A.M."/>
            <person name="Grynberg M."/>
            <person name="Gujja S."/>
            <person name="Heiman D.I."/>
            <person name="Henn M.R."/>
            <person name="Kodira C.D."/>
            <person name="Leon-Narvaez H."/>
            <person name="Longo L.V."/>
            <person name="Ma L.J."/>
            <person name="Malavazi I."/>
            <person name="Matsuo A.L."/>
            <person name="Morais F.V."/>
            <person name="Pereira M."/>
            <person name="Rodriguez-Brito S."/>
            <person name="Sakthikumar S."/>
            <person name="Salem-Izacc S.M."/>
            <person name="Sykes S.M."/>
            <person name="Teixeira M.M."/>
            <person name="Vallejo M.C."/>
            <person name="Walter M.E."/>
            <person name="Yandava C."/>
            <person name="Young S."/>
            <person name="Zeng Q."/>
            <person name="Zucker J."/>
            <person name="Felipe M.S."/>
            <person name="Goldman G.H."/>
            <person name="Haas B.J."/>
            <person name="McEwen J.G."/>
            <person name="Nino-Vega G."/>
            <person name="Puccia R."/>
            <person name="San-Blas G."/>
            <person name="Soares C.M."/>
            <person name="Birren B.W."/>
            <person name="Cuomo C.A."/>
        </authorList>
    </citation>
    <scope>NUCLEOTIDE SEQUENCE [LARGE SCALE GENOMIC DNA]</scope>
    <source>
        <strain evidence="2 3">Pb18</strain>
    </source>
</reference>
<accession>C1GAY2</accession>
<dbReference type="InParanoid" id="C1GAY2"/>
<feature type="region of interest" description="Disordered" evidence="1">
    <location>
        <begin position="149"/>
        <end position="175"/>
    </location>
</feature>
<dbReference type="AlphaFoldDB" id="C1GAY2"/>
<dbReference type="eggNOG" id="ENOG502SZXN">
    <property type="taxonomic scope" value="Eukaryota"/>
</dbReference>
<evidence type="ECO:0000313" key="3">
    <source>
        <dbReference type="Proteomes" id="UP000001628"/>
    </source>
</evidence>
<keyword evidence="3" id="KW-1185">Reference proteome</keyword>
<dbReference type="VEuPathDB" id="FungiDB:PADG_04418"/>
<sequence length="375" mass="42514">MVMGGISSQAGGSDGPQRMDTAMVEVLDKLRSITNHLRKIHSDEPANKISKSVHQIFKDFGDATAGLTDYEMWMVPSVDESNLLNDHDDEEFSRNEYQRMLKGICQPRNGDLVPIHYPIPDPPARLWSSVAAAPPQAHINKNRPLIDASSKRRNKRPTPIVPIHPGGRIMQAPNPAQREQNKKAGVLIVEGKFNIHSLNFLTARIHEGPLYSVEIVHNTGYAEITFLHAQHASNFLIEDKLATEKTGYGRFGPDFKVRYDRCLVRDWDGDLENMDKPMLNKERRRLTFVRSRLLAYPCTFERLTDDIMRIAGEDGVDFIWKFNAGNVTAAFKSVKTARHVREMFWQKSSEPGPYAGVQVTYSTDPCEKPLHLRRA</sequence>
<name>C1GAY2_PARBD</name>
<dbReference type="OrthoDB" id="77405at2759"/>
<organism evidence="2 3">
    <name type="scientific">Paracoccidioides brasiliensis (strain Pb18)</name>
    <dbReference type="NCBI Taxonomy" id="502780"/>
    <lineage>
        <taxon>Eukaryota</taxon>
        <taxon>Fungi</taxon>
        <taxon>Dikarya</taxon>
        <taxon>Ascomycota</taxon>
        <taxon>Pezizomycotina</taxon>
        <taxon>Eurotiomycetes</taxon>
        <taxon>Eurotiomycetidae</taxon>
        <taxon>Onygenales</taxon>
        <taxon>Ajellomycetaceae</taxon>
        <taxon>Paracoccidioides</taxon>
    </lineage>
</organism>
<dbReference type="STRING" id="502780.C1GAY2"/>
<proteinExistence type="predicted"/>
<dbReference type="RefSeq" id="XP_010759833.1">
    <property type="nucleotide sequence ID" value="XM_010761531.1"/>
</dbReference>
<dbReference type="KEGG" id="pbn:PADG_04418"/>
<evidence type="ECO:0000313" key="2">
    <source>
        <dbReference type="EMBL" id="EEH48334.1"/>
    </source>
</evidence>
<protein>
    <submittedName>
        <fullName evidence="2">Uncharacterized protein</fullName>
    </submittedName>
</protein>